<dbReference type="InterPro" id="IPR000917">
    <property type="entry name" value="Sulfatase_N"/>
</dbReference>
<evidence type="ECO:0000313" key="4">
    <source>
        <dbReference type="Proteomes" id="UP000030185"/>
    </source>
</evidence>
<accession>A0A098LHR6</accession>
<evidence type="ECO:0000313" key="3">
    <source>
        <dbReference type="EMBL" id="GAL86526.1"/>
    </source>
</evidence>
<evidence type="ECO:0000259" key="2">
    <source>
        <dbReference type="Pfam" id="PF00884"/>
    </source>
</evidence>
<dbReference type="STRING" id="153721.MYP_3756"/>
<dbReference type="InterPro" id="IPR013320">
    <property type="entry name" value="ConA-like_dom_sf"/>
</dbReference>
<keyword evidence="4" id="KW-1185">Reference proteome</keyword>
<dbReference type="GO" id="GO:0005975">
    <property type="term" value="P:carbohydrate metabolic process"/>
    <property type="evidence" value="ECO:0007669"/>
    <property type="project" value="UniProtKB-ARBA"/>
</dbReference>
<dbReference type="Gene3D" id="3.30.1120.10">
    <property type="match status" value="1"/>
</dbReference>
<feature type="domain" description="Sulfatase N-terminal" evidence="2">
    <location>
        <begin position="59"/>
        <end position="469"/>
    </location>
</feature>
<organism evidence="3 4">
    <name type="scientific">Sporocytophaga myxococcoides</name>
    <dbReference type="NCBI Taxonomy" id="153721"/>
    <lineage>
        <taxon>Bacteria</taxon>
        <taxon>Pseudomonadati</taxon>
        <taxon>Bacteroidota</taxon>
        <taxon>Cytophagia</taxon>
        <taxon>Cytophagales</taxon>
        <taxon>Cytophagaceae</taxon>
        <taxon>Sporocytophaga</taxon>
    </lineage>
</organism>
<dbReference type="Gene3D" id="3.40.720.10">
    <property type="entry name" value="Alkaline Phosphatase, subunit A"/>
    <property type="match status" value="1"/>
</dbReference>
<dbReference type="PANTHER" id="PTHR42693">
    <property type="entry name" value="ARYLSULFATASE FAMILY MEMBER"/>
    <property type="match status" value="1"/>
</dbReference>
<name>A0A098LHR6_9BACT</name>
<dbReference type="SUPFAM" id="SSF53649">
    <property type="entry name" value="Alkaline phosphatase-like"/>
    <property type="match status" value="1"/>
</dbReference>
<dbReference type="Pfam" id="PF00884">
    <property type="entry name" value="Sulfatase"/>
    <property type="match status" value="1"/>
</dbReference>
<proteinExistence type="inferred from homology"/>
<evidence type="ECO:0000256" key="1">
    <source>
        <dbReference type="ARBA" id="ARBA00008779"/>
    </source>
</evidence>
<dbReference type="PANTHER" id="PTHR42693:SF43">
    <property type="entry name" value="BLL2667 PROTEIN"/>
    <property type="match status" value="1"/>
</dbReference>
<dbReference type="InterPro" id="IPR050738">
    <property type="entry name" value="Sulfatase"/>
</dbReference>
<dbReference type="Gene3D" id="2.60.120.200">
    <property type="match status" value="1"/>
</dbReference>
<dbReference type="EMBL" id="BBLT01000008">
    <property type="protein sequence ID" value="GAL86526.1"/>
    <property type="molecule type" value="Genomic_DNA"/>
</dbReference>
<sequence>MIFSFKFIRAPIMKRRNPTLNRYQLPIPKIYPKTVTPLDIRNAPKPEPIEELRPPKDAPNILIVLIDDMGFGASSAFGGPCYMPNAERLAQNGLKYNRFHTTALCSPTRAALLSGRNHHSVNMAGITECATPNPGYNTVRPESMATIAQTLVMNGYNTAAFGKMHQTPVWETSIAGPFDRWPTGEGFEKFYGFIGGETNQWNPSLIADTIPIDAPNDPEYHFSVDITNKAINYIRQQKTMVPDKPFFVYLSFGATHAPHHAPKEWIEKYKGKFDHGWDKQRKITLEKQKALGVVPQDCVLSERSQEIPAWDSLNENEKTTAARLMEAYAGFAEHTDHQVGKLLSTLEEIEALDNTLIFYILGDNGASGEGGITGSVNEMAALNNSPDTTENILNHLDDIGTPMAYNHYPVGWAHAMDTPYQWTKQIASHWGGTRTGMITHWPNGIASKNEIRHQWCHVIDVVPTILEAVKIPHPQFVNGIQQEPIEGISFAYSFDDPKAPDRHNTQYFEIFTNRGIYHEGWSACTIHSIPWVLAGANKNFNDDNWELYAPGDWSQANNVASQYPDKLKELQALFLIEASKYKVFPLDDRKAERFNSDLAGRPDLLQGRKTMTLYPGMSHLNENTVLNIKNKSFSVTAKVELKDDTTNGAIIAQGGRFAGWSLYMKNGYPVFCYNWFNRQHYYIGSREQLSTGEHFIHFEFKYDGGGIGKGGTGILYADDHEIAQGRIENTVPFVFSADDFMDIGKDSGAPVTEDYGSYQGVFTGTINWVKINIGSEVNDDPVGKEHAYLVRQ</sequence>
<dbReference type="CDD" id="cd16025">
    <property type="entry name" value="PAS_like"/>
    <property type="match status" value="1"/>
</dbReference>
<dbReference type="GO" id="GO:0004553">
    <property type="term" value="F:hydrolase activity, hydrolyzing O-glycosyl compounds"/>
    <property type="evidence" value="ECO:0007669"/>
    <property type="project" value="UniProtKB-ARBA"/>
</dbReference>
<dbReference type="eggNOG" id="COG3119">
    <property type="taxonomic scope" value="Bacteria"/>
</dbReference>
<reference evidence="3 4" key="1">
    <citation type="submission" date="2014-09" db="EMBL/GenBank/DDBJ databases">
        <title>Sporocytophaga myxococcoides PG-01 genome sequencing.</title>
        <authorList>
            <person name="Liu L."/>
            <person name="Gao P.J."/>
            <person name="Chen G.J."/>
            <person name="Wang L.S."/>
        </authorList>
    </citation>
    <scope>NUCLEOTIDE SEQUENCE [LARGE SCALE GENOMIC DNA]</scope>
    <source>
        <strain evidence="3 4">PG-01</strain>
    </source>
</reference>
<dbReference type="Proteomes" id="UP000030185">
    <property type="component" value="Unassembled WGS sequence"/>
</dbReference>
<comment type="caution">
    <text evidence="3">The sequence shown here is derived from an EMBL/GenBank/DDBJ whole genome shotgun (WGS) entry which is preliminary data.</text>
</comment>
<comment type="similarity">
    <text evidence="1">Belongs to the sulfatase family.</text>
</comment>
<protein>
    <submittedName>
        <fullName evidence="3">Arylsulfatase</fullName>
    </submittedName>
</protein>
<gene>
    <name evidence="3" type="ORF">MYP_3756</name>
</gene>
<dbReference type="SUPFAM" id="SSF49899">
    <property type="entry name" value="Concanavalin A-like lectins/glucanases"/>
    <property type="match status" value="1"/>
</dbReference>
<dbReference type="AlphaFoldDB" id="A0A098LHR6"/>
<dbReference type="InterPro" id="IPR017850">
    <property type="entry name" value="Alkaline_phosphatase_core_sf"/>
</dbReference>